<proteinExistence type="predicted"/>
<dbReference type="InterPro" id="IPR015422">
    <property type="entry name" value="PyrdxlP-dep_Trfase_small"/>
</dbReference>
<dbReference type="Gene3D" id="3.90.1150.10">
    <property type="entry name" value="Aspartate Aminotransferase, domain 1"/>
    <property type="match status" value="1"/>
</dbReference>
<name>A0A7K0ICC2_9ACTN</name>
<feature type="non-terminal residue" evidence="1">
    <location>
        <position position="55"/>
    </location>
</feature>
<sequence length="55" mass="5734">MPSFDANDYVYLDWAATAPLCEEAARAMAPYQVPGRANLAVGGNANSLHAPGRAA</sequence>
<evidence type="ECO:0000313" key="1">
    <source>
        <dbReference type="EMBL" id="MSA95729.1"/>
    </source>
</evidence>
<dbReference type="EMBL" id="WKZA01000068">
    <property type="protein sequence ID" value="MSA95729.1"/>
    <property type="molecule type" value="Genomic_DNA"/>
</dbReference>
<organism evidence="1 2">
    <name type="scientific">Gordonibacter urolithinfaciens</name>
    <dbReference type="NCBI Taxonomy" id="1335613"/>
    <lineage>
        <taxon>Bacteria</taxon>
        <taxon>Bacillati</taxon>
        <taxon>Actinomycetota</taxon>
        <taxon>Coriobacteriia</taxon>
        <taxon>Eggerthellales</taxon>
        <taxon>Eggerthellaceae</taxon>
        <taxon>Gordonibacter</taxon>
    </lineage>
</organism>
<gene>
    <name evidence="1" type="ORF">GKG38_11815</name>
</gene>
<reference evidence="1 2" key="1">
    <citation type="journal article" date="2019" name="Nat. Med.">
        <title>A library of human gut bacterial isolates paired with longitudinal multiomics data enables mechanistic microbiome research.</title>
        <authorList>
            <person name="Poyet M."/>
            <person name="Groussin M."/>
            <person name="Gibbons S.M."/>
            <person name="Avila-Pacheco J."/>
            <person name="Jiang X."/>
            <person name="Kearney S.M."/>
            <person name="Perrotta A.R."/>
            <person name="Berdy B."/>
            <person name="Zhao S."/>
            <person name="Lieberman T.D."/>
            <person name="Swanson P.K."/>
            <person name="Smith M."/>
            <person name="Roesemann S."/>
            <person name="Alexander J.E."/>
            <person name="Rich S.A."/>
            <person name="Livny J."/>
            <person name="Vlamakis H."/>
            <person name="Clish C."/>
            <person name="Bullock K."/>
            <person name="Deik A."/>
            <person name="Scott J."/>
            <person name="Pierce K.A."/>
            <person name="Xavier R.J."/>
            <person name="Alm E.J."/>
        </authorList>
    </citation>
    <scope>NUCLEOTIDE SEQUENCE [LARGE SCALE GENOMIC DNA]</scope>
    <source>
        <strain evidence="1 2">BIOML-A1</strain>
    </source>
</reference>
<protein>
    <submittedName>
        <fullName evidence="1">Cysteine desulfurase</fullName>
    </submittedName>
</protein>
<dbReference type="Gene3D" id="1.10.260.50">
    <property type="match status" value="1"/>
</dbReference>
<dbReference type="Proteomes" id="UP000462865">
    <property type="component" value="Unassembled WGS sequence"/>
</dbReference>
<comment type="caution">
    <text evidence="1">The sequence shown here is derived from an EMBL/GenBank/DDBJ whole genome shotgun (WGS) entry which is preliminary data.</text>
</comment>
<dbReference type="AlphaFoldDB" id="A0A7K0ICC2"/>
<accession>A0A7K0ICC2</accession>
<evidence type="ECO:0000313" key="2">
    <source>
        <dbReference type="Proteomes" id="UP000462865"/>
    </source>
</evidence>